<protein>
    <submittedName>
        <fullName evidence="1">Uncharacterized protein</fullName>
    </submittedName>
</protein>
<evidence type="ECO:0000313" key="1">
    <source>
        <dbReference type="EMBL" id="AWW36508.1"/>
    </source>
</evidence>
<keyword evidence="2" id="KW-1185">Reference proteome</keyword>
<accession>A0A2Z4IV64</accession>
<gene>
    <name evidence="1" type="ORF">DN051_07595</name>
</gene>
<dbReference type="RefSeq" id="WP_112438337.1">
    <property type="nucleotide sequence ID" value="NZ_CP030073.1"/>
</dbReference>
<reference evidence="1 2" key="1">
    <citation type="journal article" date="2019" name="Int. J. Syst. Evol. Microbiol.">
        <title>Streptomyces cadmiisoli sp. nov., a novel actinomycete isolated from cadmium-contaminated soil.</title>
        <authorList>
            <person name="Li K."/>
            <person name="Tang X."/>
            <person name="Zhao J."/>
            <person name="Guo Y."/>
            <person name="Tang Y."/>
            <person name="Gao J."/>
        </authorList>
    </citation>
    <scope>NUCLEOTIDE SEQUENCE [LARGE SCALE GENOMIC DNA]</scope>
    <source>
        <strain evidence="1 2">ZFG47</strain>
    </source>
</reference>
<dbReference type="Proteomes" id="UP000249616">
    <property type="component" value="Chromosome"/>
</dbReference>
<dbReference type="KEGG" id="scad:DN051_07595"/>
<evidence type="ECO:0000313" key="2">
    <source>
        <dbReference type="Proteomes" id="UP000249616"/>
    </source>
</evidence>
<proteinExistence type="predicted"/>
<organism evidence="1 2">
    <name type="scientific">Streptomyces cadmiisoli</name>
    <dbReference type="NCBI Taxonomy" id="2184053"/>
    <lineage>
        <taxon>Bacteria</taxon>
        <taxon>Bacillati</taxon>
        <taxon>Actinomycetota</taxon>
        <taxon>Actinomycetes</taxon>
        <taxon>Kitasatosporales</taxon>
        <taxon>Streptomycetaceae</taxon>
        <taxon>Streptomyces</taxon>
        <taxon>Streptomyces aurantiacus group</taxon>
    </lineage>
</organism>
<sequence length="118" mass="12889">MSTDRPRPKRATQIAIEFLTLWAERDRSFAAAHISTTLGLADVPEPARSEITSAIAGLLNLSMMAVMEVGQRRAFEAAEASGRHRDDVSVEERLAATSAYIQEMSLGMPEDPDAVDRS</sequence>
<dbReference type="AlphaFoldDB" id="A0A2Z4IV64"/>
<name>A0A2Z4IV64_9ACTN</name>
<dbReference type="EMBL" id="CP030073">
    <property type="protein sequence ID" value="AWW36508.1"/>
    <property type="molecule type" value="Genomic_DNA"/>
</dbReference>